<dbReference type="Proteomes" id="UP000676336">
    <property type="component" value="Unassembled WGS sequence"/>
</dbReference>
<dbReference type="AlphaFoldDB" id="A0A816TV33"/>
<gene>
    <name evidence="2" type="ORF">GIL414_LOCUS42878</name>
    <name evidence="1" type="ORF">MBJ925_LOCUS22309</name>
    <name evidence="3" type="ORF">SMN809_LOCUS63210</name>
</gene>
<evidence type="ECO:0000313" key="4">
    <source>
        <dbReference type="Proteomes" id="UP000663824"/>
    </source>
</evidence>
<dbReference type="Proteomes" id="UP000663824">
    <property type="component" value="Unassembled WGS sequence"/>
</dbReference>
<evidence type="ECO:0000313" key="2">
    <source>
        <dbReference type="EMBL" id="CAF4696215.1"/>
    </source>
</evidence>
<evidence type="ECO:0000313" key="1">
    <source>
        <dbReference type="EMBL" id="CAF2101254.1"/>
    </source>
</evidence>
<comment type="caution">
    <text evidence="1">The sequence shown here is derived from an EMBL/GenBank/DDBJ whole genome shotgun (WGS) entry which is preliminary data.</text>
</comment>
<dbReference type="EMBL" id="CAJNRE010011429">
    <property type="protein sequence ID" value="CAF2101254.1"/>
    <property type="molecule type" value="Genomic_DNA"/>
</dbReference>
<sequence>MAPKGRIGEEIFLKALRALHNDEIRMLDDSKATANIWGHICTSMDKADNVVNRRACYDLWKRKRHICNNLINDTLSHVQQAPNKTIKEDNTLKNVTFQNNQVIIESVTEIKET</sequence>
<dbReference type="EMBL" id="CAJOBI010270480">
    <property type="protein sequence ID" value="CAF5136510.1"/>
    <property type="molecule type" value="Genomic_DNA"/>
</dbReference>
<accession>A0A816TV33</accession>
<reference evidence="1" key="1">
    <citation type="submission" date="2021-02" db="EMBL/GenBank/DDBJ databases">
        <authorList>
            <person name="Nowell W R."/>
        </authorList>
    </citation>
    <scope>NUCLEOTIDE SEQUENCE</scope>
</reference>
<protein>
    <submittedName>
        <fullName evidence="1">Uncharacterized protein</fullName>
    </submittedName>
</protein>
<proteinExistence type="predicted"/>
<evidence type="ECO:0000313" key="3">
    <source>
        <dbReference type="EMBL" id="CAF5136510.1"/>
    </source>
</evidence>
<organism evidence="1 4">
    <name type="scientific">Rotaria magnacalcarata</name>
    <dbReference type="NCBI Taxonomy" id="392030"/>
    <lineage>
        <taxon>Eukaryota</taxon>
        <taxon>Metazoa</taxon>
        <taxon>Spiralia</taxon>
        <taxon>Gnathifera</taxon>
        <taxon>Rotifera</taxon>
        <taxon>Eurotatoria</taxon>
        <taxon>Bdelloidea</taxon>
        <taxon>Philodinida</taxon>
        <taxon>Philodinidae</taxon>
        <taxon>Rotaria</taxon>
    </lineage>
</organism>
<dbReference type="EMBL" id="CAJOBJ010125269">
    <property type="protein sequence ID" value="CAF4696215.1"/>
    <property type="molecule type" value="Genomic_DNA"/>
</dbReference>
<dbReference type="Proteomes" id="UP000681720">
    <property type="component" value="Unassembled WGS sequence"/>
</dbReference>
<name>A0A816TV33_9BILA</name>